<dbReference type="CDD" id="cd12148">
    <property type="entry name" value="fungal_TF_MHR"/>
    <property type="match status" value="1"/>
</dbReference>
<dbReference type="PANTHER" id="PTHR40626:SF7">
    <property type="entry name" value="TRANSCRIPTION FACTOR, PUTATIVE (AFU_ORTHOLOGUE AFUA_1G04110)-RELATED"/>
    <property type="match status" value="1"/>
</dbReference>
<comment type="subcellular location">
    <subcellularLocation>
        <location evidence="1">Nucleus</location>
    </subcellularLocation>
</comment>
<dbReference type="GO" id="GO:0005634">
    <property type="term" value="C:nucleus"/>
    <property type="evidence" value="ECO:0007669"/>
    <property type="project" value="UniProtKB-SubCell"/>
</dbReference>
<dbReference type="GO" id="GO:0000785">
    <property type="term" value="C:chromatin"/>
    <property type="evidence" value="ECO:0007669"/>
    <property type="project" value="TreeGrafter"/>
</dbReference>
<keyword evidence="6" id="KW-0539">Nucleus</keyword>
<feature type="compositionally biased region" description="Polar residues" evidence="7">
    <location>
        <begin position="88"/>
        <end position="99"/>
    </location>
</feature>
<evidence type="ECO:0000313" key="10">
    <source>
        <dbReference type="Proteomes" id="UP001168146"/>
    </source>
</evidence>
<evidence type="ECO:0000259" key="8">
    <source>
        <dbReference type="Pfam" id="PF04082"/>
    </source>
</evidence>
<dbReference type="GO" id="GO:0000981">
    <property type="term" value="F:DNA-binding transcription factor activity, RNA polymerase II-specific"/>
    <property type="evidence" value="ECO:0007669"/>
    <property type="project" value="InterPro"/>
</dbReference>
<dbReference type="AlphaFoldDB" id="A0AAN6F6B3"/>
<protein>
    <recommendedName>
        <fullName evidence="8">Xylanolytic transcriptional activator regulatory domain-containing protein</fullName>
    </recommendedName>
</protein>
<dbReference type="Proteomes" id="UP001168146">
    <property type="component" value="Unassembled WGS sequence"/>
</dbReference>
<feature type="compositionally biased region" description="Polar residues" evidence="7">
    <location>
        <begin position="110"/>
        <end position="128"/>
    </location>
</feature>
<evidence type="ECO:0000256" key="5">
    <source>
        <dbReference type="ARBA" id="ARBA00022833"/>
    </source>
</evidence>
<feature type="domain" description="Xylanolytic transcriptional activator regulatory" evidence="8">
    <location>
        <begin position="254"/>
        <end position="454"/>
    </location>
</feature>
<dbReference type="Pfam" id="PF04082">
    <property type="entry name" value="Fungal_trans"/>
    <property type="match status" value="1"/>
</dbReference>
<name>A0AAN6F6B3_9PEZI</name>
<feature type="region of interest" description="Disordered" evidence="7">
    <location>
        <begin position="66"/>
        <end position="137"/>
    </location>
</feature>
<evidence type="ECO:0000256" key="6">
    <source>
        <dbReference type="ARBA" id="ARBA00023242"/>
    </source>
</evidence>
<evidence type="ECO:0000256" key="4">
    <source>
        <dbReference type="ARBA" id="ARBA00022771"/>
    </source>
</evidence>
<gene>
    <name evidence="9" type="ORF">LTR82_017737</name>
</gene>
<keyword evidence="4" id="KW-0863">Zinc-finger</keyword>
<dbReference type="GO" id="GO:0000978">
    <property type="term" value="F:RNA polymerase II cis-regulatory region sequence-specific DNA binding"/>
    <property type="evidence" value="ECO:0007669"/>
    <property type="project" value="InterPro"/>
</dbReference>
<sequence>MFALTRVTSPSAAARAKIHAHDGRVPGENCTFAPGAISVPSATAQAQGQDQHATLIDVYSSAASDAQSSSHANTMHPGNGVLDLRPTRVQNSSPDSVATNVWGEREEQSPEQNGTDPVTQRSNLTIGNQPAAVGPDFAPSDEFPPWLMDCAVDWNIFSSPYATDLMPFAHGWSNSPSENIATVNAPSPDLERIWFTHMDEQTDSQCLSQGMTPDRNQRRADIDENFRRTLHTRLQRIAMEPDLPSPDFLNLSIRSYFACFHPVFPVIHAPTFRPSKTNALLLLSICSIGSLFTGSSKGALQGARIFEWLNKAILATWERLMARSTDEVIPMVQAALIGQTFGLLSGDPKHLATVEAFHGCVISWARRWNMFRIRHKFQAEMDFPAIELDAKWREWAKREELIRIVLGLHIHDAELADMFHHEPFLRQSRQQLPQSADDDAFMASKPEEWLISLKRSGRSAIAPQSMTTPGTHAVNITHVSTKRLSSFTAYARLECLSATITETRLAGSLDLQTQQSLVEDLLSLHQQIPSPSSAQNPDPLGINILWHLTFVSLLTDFDLLEQAVGRDGPQIAAQVRVKVTSWAASLEAKRSIFHVQLIRKKIEALPLGLEPAVHIPRAIFLIAICWHCAYRYNNDNDTISLTSLTFPEAAVLGVDPSTLLFEANGYKHGRPTPVEVNEVICRFADLLQRLGHWEIARKFASIIDALVSPLI</sequence>
<comment type="caution">
    <text evidence="9">The sequence shown here is derived from an EMBL/GenBank/DDBJ whole genome shotgun (WGS) entry which is preliminary data.</text>
</comment>
<keyword evidence="3" id="KW-0677">Repeat</keyword>
<keyword evidence="5" id="KW-0862">Zinc</keyword>
<evidence type="ECO:0000256" key="1">
    <source>
        <dbReference type="ARBA" id="ARBA00004123"/>
    </source>
</evidence>
<evidence type="ECO:0000256" key="3">
    <source>
        <dbReference type="ARBA" id="ARBA00022737"/>
    </source>
</evidence>
<evidence type="ECO:0000256" key="7">
    <source>
        <dbReference type="SAM" id="MobiDB-lite"/>
    </source>
</evidence>
<dbReference type="InterPro" id="IPR007219">
    <property type="entry name" value="XnlR_reg_dom"/>
</dbReference>
<dbReference type="EMBL" id="JASUXU010000167">
    <property type="protein sequence ID" value="KAK0302859.1"/>
    <property type="molecule type" value="Genomic_DNA"/>
</dbReference>
<reference evidence="9" key="1">
    <citation type="submission" date="2021-12" db="EMBL/GenBank/DDBJ databases">
        <title>Black yeast isolated from Biological Soil Crust.</title>
        <authorList>
            <person name="Kurbessoian T."/>
        </authorList>
    </citation>
    <scope>NUCLEOTIDE SEQUENCE</scope>
    <source>
        <strain evidence="9">CCFEE 5208</strain>
    </source>
</reference>
<keyword evidence="2" id="KW-0479">Metal-binding</keyword>
<dbReference type="PANTHER" id="PTHR40626">
    <property type="entry name" value="MIP31509P"/>
    <property type="match status" value="1"/>
</dbReference>
<dbReference type="GO" id="GO:0008270">
    <property type="term" value="F:zinc ion binding"/>
    <property type="evidence" value="ECO:0007669"/>
    <property type="project" value="UniProtKB-KW"/>
</dbReference>
<dbReference type="InterPro" id="IPR051059">
    <property type="entry name" value="VerF-like"/>
</dbReference>
<evidence type="ECO:0000256" key="2">
    <source>
        <dbReference type="ARBA" id="ARBA00022723"/>
    </source>
</evidence>
<organism evidence="9 10">
    <name type="scientific">Friedmanniomyces endolithicus</name>
    <dbReference type="NCBI Taxonomy" id="329885"/>
    <lineage>
        <taxon>Eukaryota</taxon>
        <taxon>Fungi</taxon>
        <taxon>Dikarya</taxon>
        <taxon>Ascomycota</taxon>
        <taxon>Pezizomycotina</taxon>
        <taxon>Dothideomycetes</taxon>
        <taxon>Dothideomycetidae</taxon>
        <taxon>Mycosphaerellales</taxon>
        <taxon>Teratosphaeriaceae</taxon>
        <taxon>Friedmanniomyces</taxon>
    </lineage>
</organism>
<accession>A0AAN6F6B3</accession>
<proteinExistence type="predicted"/>
<dbReference type="GO" id="GO:0006351">
    <property type="term" value="P:DNA-templated transcription"/>
    <property type="evidence" value="ECO:0007669"/>
    <property type="project" value="InterPro"/>
</dbReference>
<evidence type="ECO:0000313" key="9">
    <source>
        <dbReference type="EMBL" id="KAK0302859.1"/>
    </source>
</evidence>